<protein>
    <recommendedName>
        <fullName evidence="1">Transmembrane protein 201 C-terminal domain-containing protein</fullName>
    </recommendedName>
</protein>
<evidence type="ECO:0000313" key="3">
    <source>
        <dbReference type="Proteomes" id="UP000314983"/>
    </source>
</evidence>
<evidence type="ECO:0000259" key="1">
    <source>
        <dbReference type="Pfam" id="PF10476"/>
    </source>
</evidence>
<reference evidence="2 3" key="1">
    <citation type="submission" date="2020-05" db="EMBL/GenBank/DDBJ databases">
        <title>Electrophorus electricus (electric eel) genome, fEleEle1, primary haplotype.</title>
        <authorList>
            <person name="Myers G."/>
            <person name="Meyer A."/>
            <person name="Fedrigo O."/>
            <person name="Formenti G."/>
            <person name="Rhie A."/>
            <person name="Tracey A."/>
            <person name="Sims Y."/>
            <person name="Jarvis E.D."/>
        </authorList>
    </citation>
    <scope>NUCLEOTIDE SEQUENCE [LARGE SCALE GENOMIC DNA]</scope>
</reference>
<keyword evidence="3" id="KW-1185">Reference proteome</keyword>
<dbReference type="AlphaFoldDB" id="A0AAY5EM78"/>
<evidence type="ECO:0000313" key="2">
    <source>
        <dbReference type="Ensembl" id="ENSEEEP00000057492.1"/>
    </source>
</evidence>
<name>A0AAY5EM78_ELEEL</name>
<dbReference type="GeneTree" id="ENSGT01120000277688"/>
<reference evidence="2" key="3">
    <citation type="submission" date="2025-09" db="UniProtKB">
        <authorList>
            <consortium name="Ensembl"/>
        </authorList>
    </citation>
    <scope>IDENTIFICATION</scope>
</reference>
<proteinExistence type="predicted"/>
<dbReference type="Proteomes" id="UP000314983">
    <property type="component" value="Chromosome 13"/>
</dbReference>
<accession>A0AAY5EM78</accession>
<sequence>PALLFNHQLRYTFRRFHSQEFSRSQLAAFLLALRSLAFLTCAFLVAVAICGPHTLSGGVIPPKEAHQSDTEAKANSITKTMQMWNDLVGLLPERGNREYQMAVASVGLLTSINIYSGICAKSTFPHSSHESWLLLLVRHVCECAKSNFFAWLQAVIL</sequence>
<dbReference type="GO" id="GO:0005637">
    <property type="term" value="C:nuclear inner membrane"/>
    <property type="evidence" value="ECO:0007669"/>
    <property type="project" value="InterPro"/>
</dbReference>
<dbReference type="Ensembl" id="ENSEEET00000055514.1">
    <property type="protein sequence ID" value="ENSEEEP00000057492.1"/>
    <property type="gene ID" value="ENSEEEG00000025215.1"/>
</dbReference>
<dbReference type="Pfam" id="PF10476">
    <property type="entry name" value="DUF2448"/>
    <property type="match status" value="1"/>
</dbReference>
<feature type="domain" description="Transmembrane protein 201 C-terminal" evidence="1">
    <location>
        <begin position="19"/>
        <end position="154"/>
    </location>
</feature>
<organism evidence="2 3">
    <name type="scientific">Electrophorus electricus</name>
    <name type="common">Electric eel</name>
    <name type="synonym">Gymnotus electricus</name>
    <dbReference type="NCBI Taxonomy" id="8005"/>
    <lineage>
        <taxon>Eukaryota</taxon>
        <taxon>Metazoa</taxon>
        <taxon>Chordata</taxon>
        <taxon>Craniata</taxon>
        <taxon>Vertebrata</taxon>
        <taxon>Euteleostomi</taxon>
        <taxon>Actinopterygii</taxon>
        <taxon>Neopterygii</taxon>
        <taxon>Teleostei</taxon>
        <taxon>Ostariophysi</taxon>
        <taxon>Gymnotiformes</taxon>
        <taxon>Gymnotoidei</taxon>
        <taxon>Gymnotidae</taxon>
        <taxon>Electrophorus</taxon>
    </lineage>
</organism>
<reference evidence="2" key="2">
    <citation type="submission" date="2025-08" db="UniProtKB">
        <authorList>
            <consortium name="Ensembl"/>
        </authorList>
    </citation>
    <scope>IDENTIFICATION</scope>
</reference>
<dbReference type="InterPro" id="IPR018861">
    <property type="entry name" value="TMEM201_C"/>
</dbReference>